<keyword evidence="2 7" id="KW-0812">Transmembrane</keyword>
<dbReference type="PANTHER" id="PTHR24221">
    <property type="entry name" value="ATP-BINDING CASSETTE SUB-FAMILY B"/>
    <property type="match status" value="1"/>
</dbReference>
<evidence type="ECO:0000256" key="3">
    <source>
        <dbReference type="ARBA" id="ARBA00022741"/>
    </source>
</evidence>
<evidence type="ECO:0000256" key="6">
    <source>
        <dbReference type="ARBA" id="ARBA00023136"/>
    </source>
</evidence>
<feature type="transmembrane region" description="Helical" evidence="7">
    <location>
        <begin position="254"/>
        <end position="273"/>
    </location>
</feature>
<dbReference type="InterPro" id="IPR039421">
    <property type="entry name" value="Type_1_exporter"/>
</dbReference>
<evidence type="ECO:0000256" key="5">
    <source>
        <dbReference type="ARBA" id="ARBA00022989"/>
    </source>
</evidence>
<dbReference type="Gene3D" id="1.20.1560.10">
    <property type="entry name" value="ABC transporter type 1, transmembrane domain"/>
    <property type="match status" value="1"/>
</dbReference>
<dbReference type="SUPFAM" id="SSF90123">
    <property type="entry name" value="ABC transporter transmembrane region"/>
    <property type="match status" value="1"/>
</dbReference>
<dbReference type="InterPro" id="IPR017871">
    <property type="entry name" value="ABC_transporter-like_CS"/>
</dbReference>
<feature type="domain" description="ABC transporter" evidence="8">
    <location>
        <begin position="342"/>
        <end position="585"/>
    </location>
</feature>
<comment type="caution">
    <text evidence="10">The sequence shown here is derived from an EMBL/GenBank/DDBJ whole genome shotgun (WGS) entry which is preliminary data.</text>
</comment>
<accession>A0ABP7S1C5</accession>
<dbReference type="InterPro" id="IPR011527">
    <property type="entry name" value="ABC1_TM_dom"/>
</dbReference>
<keyword evidence="4 10" id="KW-0067">ATP-binding</keyword>
<dbReference type="PROSITE" id="PS50929">
    <property type="entry name" value="ABC_TM1F"/>
    <property type="match status" value="1"/>
</dbReference>
<dbReference type="SMART" id="SM00382">
    <property type="entry name" value="AAA"/>
    <property type="match status" value="1"/>
</dbReference>
<name>A0ABP7S1C5_9ACTN</name>
<dbReference type="Gene3D" id="3.40.50.300">
    <property type="entry name" value="P-loop containing nucleotide triphosphate hydrolases"/>
    <property type="match status" value="1"/>
</dbReference>
<keyword evidence="3" id="KW-0547">Nucleotide-binding</keyword>
<dbReference type="InterPro" id="IPR003439">
    <property type="entry name" value="ABC_transporter-like_ATP-bd"/>
</dbReference>
<feature type="transmembrane region" description="Helical" evidence="7">
    <location>
        <begin position="163"/>
        <end position="179"/>
    </location>
</feature>
<evidence type="ECO:0000256" key="2">
    <source>
        <dbReference type="ARBA" id="ARBA00022692"/>
    </source>
</evidence>
<dbReference type="PROSITE" id="PS00211">
    <property type="entry name" value="ABC_TRANSPORTER_1"/>
    <property type="match status" value="1"/>
</dbReference>
<dbReference type="EMBL" id="BAABCQ010000169">
    <property type="protein sequence ID" value="GAA4005228.1"/>
    <property type="molecule type" value="Genomic_DNA"/>
</dbReference>
<comment type="subcellular location">
    <subcellularLocation>
        <location evidence="1">Cell membrane</location>
        <topology evidence="1">Multi-pass membrane protein</topology>
    </subcellularLocation>
</comment>
<dbReference type="SUPFAM" id="SSF52540">
    <property type="entry name" value="P-loop containing nucleoside triphosphate hydrolases"/>
    <property type="match status" value="1"/>
</dbReference>
<dbReference type="InterPro" id="IPR036640">
    <property type="entry name" value="ABC1_TM_sf"/>
</dbReference>
<evidence type="ECO:0000313" key="10">
    <source>
        <dbReference type="EMBL" id="GAA4005228.1"/>
    </source>
</evidence>
<keyword evidence="6 7" id="KW-0472">Membrane</keyword>
<evidence type="ECO:0000256" key="1">
    <source>
        <dbReference type="ARBA" id="ARBA00004651"/>
    </source>
</evidence>
<keyword evidence="5 7" id="KW-1133">Transmembrane helix</keyword>
<evidence type="ECO:0000256" key="4">
    <source>
        <dbReference type="ARBA" id="ARBA00022840"/>
    </source>
</evidence>
<sequence length="604" mass="65217">MKMTRKHQLLRPIAAMTWRTNRRASLLVTALVVLQAGAVAMNGLSQRWVIDSAGLDTMTGLLAAVVVGALSHAVMAAGGRYQSNLQSDLADRVDVQVNEDVLTMVAGVPTIDHLERPDYLDRISVLRHGTRSLAAAGWLLADAGAAAASILLSLWLLIGVHPALALLAVFAIPPLWVASRGERMVRQARDAGAQHERREEAVHDLFTDVARNKEIRTSRAGRRLNDEASASWDAWNLRLTNAELGSVLWQLGGWLVYSAGFGVTLVVVIAMAADGRASLGDLALVLALGMRMRWQVRFVVDNFLRLAEAGQATRHFSWLTSYAAQRAGKGTVAPGRSLHDGIVLRDVHFTYPGAEAAALNAIDLTLRPGRTVALVGDNGAGKTTLAKLLTGMHAPDTGSVTVDGVHLDALDVDSWRLRTSATYQDFVKFEVPVSEAVGIGRLTPPAPPEEIADALDRAGAARFVDRLPDGVDTQLGLLHEGVDLSHGQWQRVALARGLLRTDVSLLVLDEPTAALDPQAEQDLYERFTRETRANPGRVTLLVSHRFSTVHMADEIVVMKNGRVTEHGSHAELMAARGHYCDLFTKQAMGYADAGEVPEVGQALS</sequence>
<dbReference type="PANTHER" id="PTHR24221:SF654">
    <property type="entry name" value="ATP-BINDING CASSETTE SUB-FAMILY B MEMBER 6"/>
    <property type="match status" value="1"/>
</dbReference>
<evidence type="ECO:0000259" key="9">
    <source>
        <dbReference type="PROSITE" id="PS50929"/>
    </source>
</evidence>
<reference evidence="11" key="1">
    <citation type="journal article" date="2019" name="Int. J. Syst. Evol. Microbiol.">
        <title>The Global Catalogue of Microorganisms (GCM) 10K type strain sequencing project: providing services to taxonomists for standard genome sequencing and annotation.</title>
        <authorList>
            <consortium name="The Broad Institute Genomics Platform"/>
            <consortium name="The Broad Institute Genome Sequencing Center for Infectious Disease"/>
            <person name="Wu L."/>
            <person name="Ma J."/>
        </authorList>
    </citation>
    <scope>NUCLEOTIDE SEQUENCE [LARGE SCALE GENOMIC DNA]</scope>
    <source>
        <strain evidence="11">JCM 17027</strain>
    </source>
</reference>
<evidence type="ECO:0000259" key="8">
    <source>
        <dbReference type="PROSITE" id="PS50893"/>
    </source>
</evidence>
<dbReference type="Pfam" id="PF00005">
    <property type="entry name" value="ABC_tran"/>
    <property type="match status" value="1"/>
</dbReference>
<feature type="transmembrane region" description="Helical" evidence="7">
    <location>
        <begin position="57"/>
        <end position="77"/>
    </location>
</feature>
<evidence type="ECO:0000313" key="11">
    <source>
        <dbReference type="Proteomes" id="UP001500034"/>
    </source>
</evidence>
<organism evidence="10 11">
    <name type="scientific">Streptomyces marokkonensis</name>
    <dbReference type="NCBI Taxonomy" id="324855"/>
    <lineage>
        <taxon>Bacteria</taxon>
        <taxon>Bacillati</taxon>
        <taxon>Actinomycetota</taxon>
        <taxon>Actinomycetes</taxon>
        <taxon>Kitasatosporales</taxon>
        <taxon>Streptomycetaceae</taxon>
        <taxon>Streptomyces</taxon>
    </lineage>
</organism>
<proteinExistence type="predicted"/>
<protein>
    <submittedName>
        <fullName evidence="10">ABC transporter ATP-binding protein</fullName>
    </submittedName>
</protein>
<keyword evidence="11" id="KW-1185">Reference proteome</keyword>
<dbReference type="GO" id="GO:0005524">
    <property type="term" value="F:ATP binding"/>
    <property type="evidence" value="ECO:0007669"/>
    <property type="project" value="UniProtKB-KW"/>
</dbReference>
<gene>
    <name evidence="10" type="ORF">GCM10022384_59560</name>
</gene>
<evidence type="ECO:0000256" key="7">
    <source>
        <dbReference type="SAM" id="Phobius"/>
    </source>
</evidence>
<feature type="domain" description="ABC transmembrane type-1" evidence="9">
    <location>
        <begin position="135"/>
        <end position="308"/>
    </location>
</feature>
<dbReference type="InterPro" id="IPR003593">
    <property type="entry name" value="AAA+_ATPase"/>
</dbReference>
<dbReference type="PROSITE" id="PS50893">
    <property type="entry name" value="ABC_TRANSPORTER_2"/>
    <property type="match status" value="1"/>
</dbReference>
<dbReference type="Proteomes" id="UP001500034">
    <property type="component" value="Unassembled WGS sequence"/>
</dbReference>
<dbReference type="InterPro" id="IPR027417">
    <property type="entry name" value="P-loop_NTPase"/>
</dbReference>
<feature type="transmembrane region" description="Helical" evidence="7">
    <location>
        <begin position="132"/>
        <end position="157"/>
    </location>
</feature>